<evidence type="ECO:0000256" key="6">
    <source>
        <dbReference type="SAM" id="MobiDB-lite"/>
    </source>
</evidence>
<keyword evidence="4" id="KW-0804">Transcription</keyword>
<feature type="region of interest" description="Disordered" evidence="6">
    <location>
        <begin position="293"/>
        <end position="388"/>
    </location>
</feature>
<dbReference type="InterPro" id="IPR047265">
    <property type="entry name" value="PIF1-like_bHLH"/>
</dbReference>
<sequence length="659" mass="70893">MPLTEFYQASSARKKSDSAQSNKMASRSSNRSSSMPDNEFVELIWENGPVVMHGKSNRPRKTSITTTNFSLPADRAEGKDSAAITNMPKLGVLEAMDSFVSNFSPSDPSGNAGIISTQFDNMVPWINYPIEEDPASSNYCSEFFSEISGISMPANENNSFGHSTPYVEHGIVSKALEAGSYQSSFPSIMSRIENSPKTDLRSSMDLMNSSHLSRPGMKGKANLRSVENSATATASSNRIESTVIQSCSGLRSTSGIQGELNSVSSMLGMGSSAETPREFASVEPLEDVCEQDMPRKNLKSVNEKDHEAIAASSSVGSGNTAGTASGDPAQGAKRKNQGEESGNHKEELEDASTPSRKPDDDAAKGRNAKRSRAAEVHNLSERRRRDRINEKMRALQELIPNCSKVDKASMLDEAIEYLKTLQLQVQMMSMGSGLCMSPAMLPGGMQHLRCPPRRSFRADGNEHEGLYGMPRPANLPMFAQVQPLPVPVPRVPPPFKPMSGLPANLNSVPEASTTTTSNPSRAPDAEPSSSFKDQKANASGSQRYHTSLCIGTTAATNTFLSPNRPSSPSPADAALPSKSTGCVVRDQVSSSAYSRTLTELRMAPALTVEAVEQHALTTSRDVKSSASKPSLIVFRQAFEDRVVVAAMVLRACMKHAPLA</sequence>
<feature type="domain" description="BHLH" evidence="7">
    <location>
        <begin position="372"/>
        <end position="421"/>
    </location>
</feature>
<feature type="region of interest" description="Disordered" evidence="6">
    <location>
        <begin position="495"/>
        <end position="538"/>
    </location>
</feature>
<evidence type="ECO:0000313" key="9">
    <source>
        <dbReference type="Proteomes" id="UP001222027"/>
    </source>
</evidence>
<feature type="compositionally biased region" description="Polar residues" evidence="6">
    <location>
        <begin position="311"/>
        <end position="323"/>
    </location>
</feature>
<dbReference type="InterPro" id="IPR044273">
    <property type="entry name" value="PIF3-like"/>
</dbReference>
<feature type="compositionally biased region" description="Polar residues" evidence="6">
    <location>
        <begin position="527"/>
        <end position="538"/>
    </location>
</feature>
<keyword evidence="9" id="KW-1185">Reference proteome</keyword>
<evidence type="ECO:0000256" key="5">
    <source>
        <dbReference type="ARBA" id="ARBA00023242"/>
    </source>
</evidence>
<feature type="compositionally biased region" description="Basic and acidic residues" evidence="6">
    <location>
        <begin position="372"/>
        <end position="388"/>
    </location>
</feature>
<dbReference type="PROSITE" id="PS50888">
    <property type="entry name" value="BHLH"/>
    <property type="match status" value="1"/>
</dbReference>
<feature type="region of interest" description="Disordered" evidence="6">
    <location>
        <begin position="559"/>
        <end position="580"/>
    </location>
</feature>
<keyword evidence="5" id="KW-0539">Nucleus</keyword>
<organism evidence="8 9">
    <name type="scientific">Ensete ventricosum</name>
    <name type="common">Abyssinian banana</name>
    <name type="synonym">Musa ensete</name>
    <dbReference type="NCBI Taxonomy" id="4639"/>
    <lineage>
        <taxon>Eukaryota</taxon>
        <taxon>Viridiplantae</taxon>
        <taxon>Streptophyta</taxon>
        <taxon>Embryophyta</taxon>
        <taxon>Tracheophyta</taxon>
        <taxon>Spermatophyta</taxon>
        <taxon>Magnoliopsida</taxon>
        <taxon>Liliopsida</taxon>
        <taxon>Zingiberales</taxon>
        <taxon>Musaceae</taxon>
        <taxon>Ensete</taxon>
    </lineage>
</organism>
<dbReference type="PANTHER" id="PTHR46807:SF1">
    <property type="entry name" value="TRANSCRIPTION FACTOR PIF3"/>
    <property type="match status" value="1"/>
</dbReference>
<name>A0AAV8Q1E8_ENSVE</name>
<proteinExistence type="inferred from homology"/>
<evidence type="ECO:0000259" key="7">
    <source>
        <dbReference type="PROSITE" id="PS50888"/>
    </source>
</evidence>
<comment type="caution">
    <text evidence="8">The sequence shown here is derived from an EMBL/GenBank/DDBJ whole genome shotgun (WGS) entry which is preliminary data.</text>
</comment>
<dbReference type="GO" id="GO:0005634">
    <property type="term" value="C:nucleus"/>
    <property type="evidence" value="ECO:0007669"/>
    <property type="project" value="UniProtKB-SubCell"/>
</dbReference>
<dbReference type="SMART" id="SM00353">
    <property type="entry name" value="HLH"/>
    <property type="match status" value="1"/>
</dbReference>
<comment type="similarity">
    <text evidence="2">Belongs to the bHLH protein family.</text>
</comment>
<dbReference type="PANTHER" id="PTHR46807">
    <property type="entry name" value="TRANSCRIPTION FACTOR PIF3"/>
    <property type="match status" value="1"/>
</dbReference>
<dbReference type="InterPro" id="IPR011598">
    <property type="entry name" value="bHLH_dom"/>
</dbReference>
<comment type="subcellular location">
    <subcellularLocation>
        <location evidence="1">Nucleus</location>
    </subcellularLocation>
</comment>
<gene>
    <name evidence="8" type="ORF">OPV22_005468</name>
</gene>
<evidence type="ECO:0000256" key="3">
    <source>
        <dbReference type="ARBA" id="ARBA00023015"/>
    </source>
</evidence>
<dbReference type="GO" id="GO:0003700">
    <property type="term" value="F:DNA-binding transcription factor activity"/>
    <property type="evidence" value="ECO:0007669"/>
    <property type="project" value="InterPro"/>
</dbReference>
<keyword evidence="3" id="KW-0805">Transcription regulation</keyword>
<accession>A0AAV8Q1E8</accession>
<dbReference type="Pfam" id="PF00010">
    <property type="entry name" value="HLH"/>
    <property type="match status" value="1"/>
</dbReference>
<dbReference type="AlphaFoldDB" id="A0AAV8Q1E8"/>
<evidence type="ECO:0000256" key="1">
    <source>
        <dbReference type="ARBA" id="ARBA00004123"/>
    </source>
</evidence>
<dbReference type="EMBL" id="JAQQAF010000002">
    <property type="protein sequence ID" value="KAJ8504582.1"/>
    <property type="molecule type" value="Genomic_DNA"/>
</dbReference>
<dbReference type="SUPFAM" id="SSF47459">
    <property type="entry name" value="HLH, helix-loop-helix DNA-binding domain"/>
    <property type="match status" value="1"/>
</dbReference>
<evidence type="ECO:0000313" key="8">
    <source>
        <dbReference type="EMBL" id="KAJ8504582.1"/>
    </source>
</evidence>
<dbReference type="Gene3D" id="4.10.280.10">
    <property type="entry name" value="Helix-loop-helix DNA-binding domain"/>
    <property type="match status" value="1"/>
</dbReference>
<feature type="compositionally biased region" description="Basic and acidic residues" evidence="6">
    <location>
        <begin position="336"/>
        <end position="347"/>
    </location>
</feature>
<dbReference type="GO" id="GO:0046983">
    <property type="term" value="F:protein dimerization activity"/>
    <property type="evidence" value="ECO:0007669"/>
    <property type="project" value="InterPro"/>
</dbReference>
<feature type="compositionally biased region" description="Low complexity" evidence="6">
    <location>
        <begin position="561"/>
        <end position="579"/>
    </location>
</feature>
<feature type="compositionally biased region" description="Low complexity" evidence="6">
    <location>
        <begin position="21"/>
        <end position="35"/>
    </location>
</feature>
<dbReference type="FunFam" id="4.10.280.10:FF:000004">
    <property type="entry name" value="Basic helix-loop-helix transcription factor"/>
    <property type="match status" value="1"/>
</dbReference>
<dbReference type="CDD" id="cd11445">
    <property type="entry name" value="bHLH_AtPIF_like"/>
    <property type="match status" value="1"/>
</dbReference>
<dbReference type="InterPro" id="IPR036638">
    <property type="entry name" value="HLH_DNA-bd_sf"/>
</dbReference>
<feature type="compositionally biased region" description="Polar residues" evidence="6">
    <location>
        <begin position="504"/>
        <end position="520"/>
    </location>
</feature>
<evidence type="ECO:0000256" key="4">
    <source>
        <dbReference type="ARBA" id="ARBA00023163"/>
    </source>
</evidence>
<reference evidence="8 9" key="1">
    <citation type="submission" date="2022-12" db="EMBL/GenBank/DDBJ databases">
        <title>Chromosome-scale assembly of the Ensete ventricosum genome.</title>
        <authorList>
            <person name="Dussert Y."/>
            <person name="Stocks J."/>
            <person name="Wendawek A."/>
            <person name="Woldeyes F."/>
            <person name="Nichols R.A."/>
            <person name="Borrell J.S."/>
        </authorList>
    </citation>
    <scope>NUCLEOTIDE SEQUENCE [LARGE SCALE GENOMIC DNA]</scope>
    <source>
        <strain evidence="9">cv. Maze</strain>
        <tissue evidence="8">Seeds</tissue>
    </source>
</reference>
<dbReference type="Proteomes" id="UP001222027">
    <property type="component" value="Unassembled WGS sequence"/>
</dbReference>
<feature type="region of interest" description="Disordered" evidence="6">
    <location>
        <begin position="1"/>
        <end position="36"/>
    </location>
</feature>
<protein>
    <recommendedName>
        <fullName evidence="7">BHLH domain-containing protein</fullName>
    </recommendedName>
</protein>
<evidence type="ECO:0000256" key="2">
    <source>
        <dbReference type="ARBA" id="ARBA00005510"/>
    </source>
</evidence>